<reference evidence="2" key="1">
    <citation type="submission" date="2018-02" db="EMBL/GenBank/DDBJ databases">
        <authorList>
            <person name="Cohen D.B."/>
            <person name="Kent A.D."/>
        </authorList>
    </citation>
    <scope>NUCLEOTIDE SEQUENCE</scope>
</reference>
<accession>A0A2N9HAM7</accession>
<dbReference type="SUPFAM" id="SSF56672">
    <property type="entry name" value="DNA/RNA polymerases"/>
    <property type="match status" value="1"/>
</dbReference>
<organism evidence="2">
    <name type="scientific">Fagus sylvatica</name>
    <name type="common">Beechnut</name>
    <dbReference type="NCBI Taxonomy" id="28930"/>
    <lineage>
        <taxon>Eukaryota</taxon>
        <taxon>Viridiplantae</taxon>
        <taxon>Streptophyta</taxon>
        <taxon>Embryophyta</taxon>
        <taxon>Tracheophyta</taxon>
        <taxon>Spermatophyta</taxon>
        <taxon>Magnoliopsida</taxon>
        <taxon>eudicotyledons</taxon>
        <taxon>Gunneridae</taxon>
        <taxon>Pentapetalae</taxon>
        <taxon>rosids</taxon>
        <taxon>fabids</taxon>
        <taxon>Fagales</taxon>
        <taxon>Fagaceae</taxon>
        <taxon>Fagus</taxon>
    </lineage>
</organism>
<name>A0A2N9HAM7_FAGSY</name>
<dbReference type="PANTHER" id="PTHR33710">
    <property type="entry name" value="BNAC02G09200D PROTEIN"/>
    <property type="match status" value="1"/>
</dbReference>
<dbReference type="PANTHER" id="PTHR33710:SF64">
    <property type="entry name" value="ENDONUCLEASE_EXONUCLEASE_PHOSPHATASE DOMAIN-CONTAINING PROTEIN"/>
    <property type="match status" value="1"/>
</dbReference>
<dbReference type="InterPro" id="IPR036691">
    <property type="entry name" value="Endo/exonu/phosph_ase_sf"/>
</dbReference>
<feature type="domain" description="Reverse transcriptase" evidence="1">
    <location>
        <begin position="346"/>
        <end position="433"/>
    </location>
</feature>
<protein>
    <recommendedName>
        <fullName evidence="1">Reverse transcriptase domain-containing protein</fullName>
    </recommendedName>
</protein>
<dbReference type="Pfam" id="PF00078">
    <property type="entry name" value="RVT_1"/>
    <property type="match status" value="1"/>
</dbReference>
<evidence type="ECO:0000259" key="1">
    <source>
        <dbReference type="Pfam" id="PF00078"/>
    </source>
</evidence>
<sequence>MLARKLSSTLSPEVLCEACGGSIMWIGFILDPKGPSDGILLMWDHRVVEKIDEAVGLFSVACKFRCIEDQHEWAFFGVYGDFNVIRFPTERLGADQFTPAMNEFSEFIFSLGLMDIPLEGSKFTWSNNRESPAMSRIDRFLYSGDWEDRYPTVVQKRLPKLLSDHFPILLESGKFLRGKRPFRFENMWLQAEGFGEMVRGWWESYQVDGTPSFILAKKLKALKLDLKKWNEEVFGNVGHKRNQLMLQLNQFDVLVEDRPLSEDENLQKKWIRAELERNALMEEIRWRLKFRALWLREGDKNTKFFHRLANSHRRNNSITTLLINGELSSEPDVISDYSRLRQGDPGVLCKLDVEKAYNHVNWDFLLYLLQRCGFPIRWRNWIRFCISTVHFSILINGCPSGFFASSRGLRQGDPLSPLLFVVVMEALSRLMDRAVARGSFSGFLVGNQAGSEFEAFSGLKINLGKSEMVPVGAVPNLEELAAILGWTLFGEGWWRRNMGAYGVDGALKKLRVLMAYACGNLFERSGRLFRIIYTCREKDASIANLLSFEFWDDALELIFHSECA</sequence>
<proteinExistence type="predicted"/>
<dbReference type="EMBL" id="OIVN01003076">
    <property type="protein sequence ID" value="SPD08624.1"/>
    <property type="molecule type" value="Genomic_DNA"/>
</dbReference>
<evidence type="ECO:0000313" key="2">
    <source>
        <dbReference type="EMBL" id="SPD08624.1"/>
    </source>
</evidence>
<dbReference type="Gene3D" id="3.60.10.10">
    <property type="entry name" value="Endonuclease/exonuclease/phosphatase"/>
    <property type="match status" value="1"/>
</dbReference>
<dbReference type="SUPFAM" id="SSF56219">
    <property type="entry name" value="DNase I-like"/>
    <property type="match status" value="1"/>
</dbReference>
<dbReference type="InterPro" id="IPR000477">
    <property type="entry name" value="RT_dom"/>
</dbReference>
<dbReference type="InterPro" id="IPR043502">
    <property type="entry name" value="DNA/RNA_pol_sf"/>
</dbReference>
<dbReference type="AlphaFoldDB" id="A0A2N9HAM7"/>
<gene>
    <name evidence="2" type="ORF">FSB_LOCUS36506</name>
</gene>